<dbReference type="AlphaFoldDB" id="A0A1C3K8N7"/>
<proteinExistence type="predicted"/>
<organism evidence="2 4">
    <name type="scientific">Orrella dioscoreae</name>
    <dbReference type="NCBI Taxonomy" id="1851544"/>
    <lineage>
        <taxon>Bacteria</taxon>
        <taxon>Pseudomonadati</taxon>
        <taxon>Pseudomonadota</taxon>
        <taxon>Betaproteobacteria</taxon>
        <taxon>Burkholderiales</taxon>
        <taxon>Alcaligenaceae</taxon>
        <taxon>Orrella</taxon>
    </lineage>
</organism>
<evidence type="ECO:0000313" key="4">
    <source>
        <dbReference type="Proteomes" id="UP000078558"/>
    </source>
</evidence>
<accession>A0A1C3K8N7</accession>
<dbReference type="KEGG" id="odi:ODI_R1906"/>
<protein>
    <submittedName>
        <fullName evidence="2">Uncharacterized protein</fullName>
    </submittedName>
</protein>
<sequence>MDGFGQCGQAATPPMAASGRKNWGQFNLPFIPDGEAARAFVPRS</sequence>
<reference evidence="3 4" key="2">
    <citation type="submission" date="2017-08" db="EMBL/GenBank/DDBJ databases">
        <authorList>
            <person name="de Groot N.N."/>
        </authorList>
    </citation>
    <scope>NUCLEOTIDE SEQUENCE [LARGE SCALE GENOMIC DNA]</scope>
    <source>
        <strain evidence="3">Orrdi1</strain>
    </source>
</reference>
<evidence type="ECO:0000256" key="1">
    <source>
        <dbReference type="SAM" id="MobiDB-lite"/>
    </source>
</evidence>
<dbReference type="EMBL" id="LT907988">
    <property type="protein sequence ID" value="SOE49195.1"/>
    <property type="molecule type" value="Genomic_DNA"/>
</dbReference>
<keyword evidence="4" id="KW-1185">Reference proteome</keyword>
<reference evidence="2 4" key="1">
    <citation type="submission" date="2016-06" db="EMBL/GenBank/DDBJ databases">
        <authorList>
            <person name="Kjaerup R.B."/>
            <person name="Dalgaard T.S."/>
            <person name="Juul-Madsen H.R."/>
        </authorList>
    </citation>
    <scope>NUCLEOTIDE SEQUENCE [LARGE SCALE GENOMIC DNA]</scope>
    <source>
        <strain evidence="2">Orrdi1</strain>
    </source>
</reference>
<evidence type="ECO:0000313" key="2">
    <source>
        <dbReference type="EMBL" id="SBT27880.1"/>
    </source>
</evidence>
<feature type="region of interest" description="Disordered" evidence="1">
    <location>
        <begin position="1"/>
        <end position="22"/>
    </location>
</feature>
<gene>
    <name evidence="2" type="ORF">ODI_02172</name>
    <name evidence="3" type="ORF">ODI_R1906</name>
</gene>
<dbReference type="Proteomes" id="UP000078558">
    <property type="component" value="Chromosome I"/>
</dbReference>
<dbReference type="EMBL" id="FLRC01000056">
    <property type="protein sequence ID" value="SBT27880.1"/>
    <property type="molecule type" value="Genomic_DNA"/>
</dbReference>
<evidence type="ECO:0000313" key="3">
    <source>
        <dbReference type="EMBL" id="SOE49195.1"/>
    </source>
</evidence>
<name>A0A1C3K8N7_9BURK</name>